<gene>
    <name evidence="2" type="ORF">CIK66_12965</name>
</gene>
<dbReference type="Pfam" id="PF01841">
    <property type="entry name" value="Transglut_core"/>
    <property type="match status" value="1"/>
</dbReference>
<dbReference type="SUPFAM" id="SSF54001">
    <property type="entry name" value="Cysteine proteinases"/>
    <property type="match status" value="1"/>
</dbReference>
<proteinExistence type="predicted"/>
<dbReference type="SMART" id="SM00460">
    <property type="entry name" value="TGc"/>
    <property type="match status" value="1"/>
</dbReference>
<dbReference type="InterPro" id="IPR002931">
    <property type="entry name" value="Transglutaminase-like"/>
</dbReference>
<evidence type="ECO:0000313" key="2">
    <source>
        <dbReference type="EMBL" id="PCC38825.1"/>
    </source>
</evidence>
<dbReference type="InterPro" id="IPR038765">
    <property type="entry name" value="Papain-like_cys_pep_sf"/>
</dbReference>
<dbReference type="RefSeq" id="WP_096197405.1">
    <property type="nucleotide sequence ID" value="NZ_NRGR01000020.1"/>
</dbReference>
<name>A0A2A3YI99_9MICO</name>
<comment type="caution">
    <text evidence="2">The sequence shown here is derived from an EMBL/GenBank/DDBJ whole genome shotgun (WGS) entry which is preliminary data.</text>
</comment>
<dbReference type="EMBL" id="NRGR01000020">
    <property type="protein sequence ID" value="PCC38825.1"/>
    <property type="molecule type" value="Genomic_DNA"/>
</dbReference>
<dbReference type="OrthoDB" id="3548340at2"/>
<accession>A0A2A3YI99</accession>
<organism evidence="2 3">
    <name type="scientific">Brachybacterium alimentarium</name>
    <dbReference type="NCBI Taxonomy" id="47845"/>
    <lineage>
        <taxon>Bacteria</taxon>
        <taxon>Bacillati</taxon>
        <taxon>Actinomycetota</taxon>
        <taxon>Actinomycetes</taxon>
        <taxon>Micrococcales</taxon>
        <taxon>Dermabacteraceae</taxon>
        <taxon>Brachybacterium</taxon>
    </lineage>
</organism>
<evidence type="ECO:0000259" key="1">
    <source>
        <dbReference type="SMART" id="SM00460"/>
    </source>
</evidence>
<evidence type="ECO:0000313" key="3">
    <source>
        <dbReference type="Proteomes" id="UP000218598"/>
    </source>
</evidence>
<protein>
    <recommendedName>
        <fullName evidence="1">Transglutaminase-like domain-containing protein</fullName>
    </recommendedName>
</protein>
<dbReference type="Proteomes" id="UP000218598">
    <property type="component" value="Unassembled WGS sequence"/>
</dbReference>
<reference evidence="2 3" key="1">
    <citation type="journal article" date="2017" name="Elife">
        <title>Extensive horizontal gene transfer in cheese-associated bacteria.</title>
        <authorList>
            <person name="Bonham K.S."/>
            <person name="Wolfe B.E."/>
            <person name="Dutton R.J."/>
        </authorList>
    </citation>
    <scope>NUCLEOTIDE SEQUENCE [LARGE SCALE GENOMIC DNA]</scope>
    <source>
        <strain evidence="2 3">341_9</strain>
    </source>
</reference>
<dbReference type="AlphaFoldDB" id="A0A2A3YI99"/>
<feature type="domain" description="Transglutaminase-like" evidence="1">
    <location>
        <begin position="47"/>
        <end position="117"/>
    </location>
</feature>
<keyword evidence="3" id="KW-1185">Reference proteome</keyword>
<sequence>MSESLSSSPGKARQDGRVTNEAQLVEIYESVRNLPYDTAAAHDAASLREQGRGNCVAKAGLLAEELSDVGVECRRISWEYKLPVLVDVQHELSFDSDVHTAVQVLLSGKWILVDATHDPALAALGLAVGHWDGASATEPAYQALGSILPHGHDGLLRDLDEAIERIGEQVEATDPELIVRYQHDLNQLFERARSRATSEGTMPAGR</sequence>
<dbReference type="Gene3D" id="3.10.620.30">
    <property type="match status" value="1"/>
</dbReference>